<feature type="compositionally biased region" description="Basic and acidic residues" evidence="1">
    <location>
        <begin position="48"/>
        <end position="59"/>
    </location>
</feature>
<accession>A0A0B5IZK5</accession>
<dbReference type="EMBL" id="KP136319">
    <property type="protein sequence ID" value="AJF98338.1"/>
    <property type="molecule type" value="Genomic_DNA"/>
</dbReference>
<sequence>MDKREKARGCGRCRRWPRAPLVEVTPRRRWPTDFDRETAPLFWRQAQKEKEAKEKENLKKKNSRPKNPAAGIASAVRAHAIGRKLGPTAAVPIFFQTSKDPQKIDRPLFGPVPDAVNLSPLFF</sequence>
<proteinExistence type="predicted"/>
<name>A0A0B5IZK5_9VIRU</name>
<dbReference type="GeneID" id="23463255"/>
<feature type="region of interest" description="Disordered" evidence="1">
    <location>
        <begin position="48"/>
        <end position="72"/>
    </location>
</feature>
<evidence type="ECO:0000256" key="1">
    <source>
        <dbReference type="SAM" id="MobiDB-lite"/>
    </source>
</evidence>
<evidence type="ECO:0000313" key="2">
    <source>
        <dbReference type="EMBL" id="AJF98338.1"/>
    </source>
</evidence>
<reference evidence="2 3" key="1">
    <citation type="journal article" date="2015" name="Parasitol. Res.">
        <title>Viruses in close associations with free-living amoebae.</title>
        <authorList>
            <person name="Scheid P."/>
        </authorList>
    </citation>
    <scope>NUCLEOTIDE SEQUENCE [LARGE SCALE GENOMIC DNA]</scope>
    <source>
        <strain evidence="2">KlaHel</strain>
    </source>
</reference>
<dbReference type="RefSeq" id="YP_009120573.1">
    <property type="nucleotide sequence ID" value="NC_026440.1"/>
</dbReference>
<organism evidence="2 3">
    <name type="scientific">Pandoravirus inopinatum</name>
    <dbReference type="NCBI Taxonomy" id="1605721"/>
    <lineage>
        <taxon>Viruses</taxon>
        <taxon>Pandoravirus</taxon>
    </lineage>
</organism>
<protein>
    <submittedName>
        <fullName evidence="2">Uncharacterized protein</fullName>
    </submittedName>
</protein>
<evidence type="ECO:0000313" key="3">
    <source>
        <dbReference type="Proteomes" id="UP000202511"/>
    </source>
</evidence>
<dbReference type="Proteomes" id="UP000202511">
    <property type="component" value="Segment"/>
</dbReference>
<dbReference type="KEGG" id="vg:23463255"/>